<protein>
    <recommendedName>
        <fullName evidence="4">Ig-like domain-containing protein</fullName>
    </recommendedName>
</protein>
<dbReference type="EMBL" id="BSBI01000021">
    <property type="protein sequence ID" value="GLF99544.1"/>
    <property type="molecule type" value="Genomic_DNA"/>
</dbReference>
<evidence type="ECO:0000313" key="2">
    <source>
        <dbReference type="EMBL" id="GLF99544.1"/>
    </source>
</evidence>
<feature type="signal peptide" evidence="1">
    <location>
        <begin position="1"/>
        <end position="21"/>
    </location>
</feature>
<dbReference type="RefSeq" id="WP_323451482.1">
    <property type="nucleotide sequence ID" value="NZ_BSBI01000021.1"/>
</dbReference>
<evidence type="ECO:0008006" key="4">
    <source>
        <dbReference type="Google" id="ProtNLM"/>
    </source>
</evidence>
<sequence length="202" mass="19829">MSARRTLTALCTALIAVAAAAAPTAATTATTTSASAPAPAAVRAAELLDCVSQSSVVFTPPLKATARPTTVTLNGSAAPCVDAPLGPQAVVSGTFTATLPFTALSCTASTQAAGATVDFTWRLADGTQTTSHVTGLTLTQALGAGTLTGTVSPTSPRLAGQTLTAVMNVTSNQPLLGNCAAVVLGLANEIPSSTLVADLAFT</sequence>
<evidence type="ECO:0000313" key="3">
    <source>
        <dbReference type="Proteomes" id="UP001291653"/>
    </source>
</evidence>
<name>A0ABQ5PAC2_9ACTN</name>
<keyword evidence="1" id="KW-0732">Signal</keyword>
<accession>A0ABQ5PAC2</accession>
<reference evidence="2 3" key="1">
    <citation type="submission" date="2022-10" db="EMBL/GenBank/DDBJ databases">
        <title>Draft genome sequence of Streptomyces sp. YSPA8.</title>
        <authorList>
            <person name="Moriuchi R."/>
            <person name="Dohra H."/>
            <person name="Yamamura H."/>
            <person name="Kodani S."/>
        </authorList>
    </citation>
    <scope>NUCLEOTIDE SEQUENCE [LARGE SCALE GENOMIC DNA]</scope>
    <source>
        <strain evidence="2 3">YSPA8</strain>
    </source>
</reference>
<dbReference type="Proteomes" id="UP001291653">
    <property type="component" value="Unassembled WGS sequence"/>
</dbReference>
<comment type="caution">
    <text evidence="2">The sequence shown here is derived from an EMBL/GenBank/DDBJ whole genome shotgun (WGS) entry which is preliminary data.</text>
</comment>
<feature type="chain" id="PRO_5046772957" description="Ig-like domain-containing protein" evidence="1">
    <location>
        <begin position="22"/>
        <end position="202"/>
    </location>
</feature>
<keyword evidence="3" id="KW-1185">Reference proteome</keyword>
<evidence type="ECO:0000256" key="1">
    <source>
        <dbReference type="SAM" id="SignalP"/>
    </source>
</evidence>
<gene>
    <name evidence="2" type="ORF">SYYSPA8_34625</name>
</gene>
<organism evidence="2 3">
    <name type="scientific">Streptomyces yaizuensis</name>
    <dbReference type="NCBI Taxonomy" id="2989713"/>
    <lineage>
        <taxon>Bacteria</taxon>
        <taxon>Bacillati</taxon>
        <taxon>Actinomycetota</taxon>
        <taxon>Actinomycetes</taxon>
        <taxon>Kitasatosporales</taxon>
        <taxon>Streptomycetaceae</taxon>
        <taxon>Streptomyces</taxon>
    </lineage>
</organism>
<proteinExistence type="predicted"/>